<organism evidence="3 4">
    <name type="scientific">Streptomyces paromomycinus</name>
    <name type="common">Streptomyces rimosus subsp. paromomycinus</name>
    <dbReference type="NCBI Taxonomy" id="92743"/>
    <lineage>
        <taxon>Bacteria</taxon>
        <taxon>Bacillati</taxon>
        <taxon>Actinomycetota</taxon>
        <taxon>Actinomycetes</taxon>
        <taxon>Kitasatosporales</taxon>
        <taxon>Streptomycetaceae</taxon>
        <taxon>Streptomyces</taxon>
    </lineage>
</organism>
<feature type="region of interest" description="Disordered" evidence="1">
    <location>
        <begin position="1"/>
        <end position="28"/>
    </location>
</feature>
<keyword evidence="2" id="KW-1133">Transmembrane helix</keyword>
<sequence length="101" mass="10725">MATASSAGYPESGRSRAARAERHASTETKPAFKSTEFFVYVAAVVAVLVASAVVGGDASRVDRFPADQAWFYVTLLTVGYMISRGLAKCGSREPTDRTTAT</sequence>
<name>A0A401WEQ6_STREY</name>
<dbReference type="RefSeq" id="WP_125057828.1">
    <property type="nucleotide sequence ID" value="NZ_BHZD01000001.1"/>
</dbReference>
<dbReference type="Proteomes" id="UP000286746">
    <property type="component" value="Unassembled WGS sequence"/>
</dbReference>
<reference evidence="3 4" key="1">
    <citation type="submission" date="2018-11" db="EMBL/GenBank/DDBJ databases">
        <title>Whole genome sequence of Streptomyces paromomycinus NBRC 15454(T).</title>
        <authorList>
            <person name="Komaki H."/>
            <person name="Tamura T."/>
        </authorList>
    </citation>
    <scope>NUCLEOTIDE SEQUENCE [LARGE SCALE GENOMIC DNA]</scope>
    <source>
        <strain evidence="3 4">NBRC 15454</strain>
    </source>
</reference>
<dbReference type="EMBL" id="BHZD01000001">
    <property type="protein sequence ID" value="GCD47792.1"/>
    <property type="molecule type" value="Genomic_DNA"/>
</dbReference>
<feature type="transmembrane region" description="Helical" evidence="2">
    <location>
        <begin position="68"/>
        <end position="87"/>
    </location>
</feature>
<keyword evidence="2" id="KW-0472">Membrane</keyword>
<feature type="transmembrane region" description="Helical" evidence="2">
    <location>
        <begin position="37"/>
        <end position="56"/>
    </location>
</feature>
<evidence type="ECO:0000313" key="3">
    <source>
        <dbReference type="EMBL" id="GCD47792.1"/>
    </source>
</evidence>
<evidence type="ECO:0000256" key="1">
    <source>
        <dbReference type="SAM" id="MobiDB-lite"/>
    </source>
</evidence>
<comment type="caution">
    <text evidence="3">The sequence shown here is derived from an EMBL/GenBank/DDBJ whole genome shotgun (WGS) entry which is preliminary data.</text>
</comment>
<evidence type="ECO:0000256" key="2">
    <source>
        <dbReference type="SAM" id="Phobius"/>
    </source>
</evidence>
<gene>
    <name evidence="3" type="ORF">GKJPGBOP_07585</name>
</gene>
<accession>A0A401WEQ6</accession>
<protein>
    <submittedName>
        <fullName evidence="3">Uncharacterized protein</fullName>
    </submittedName>
</protein>
<evidence type="ECO:0000313" key="4">
    <source>
        <dbReference type="Proteomes" id="UP000286746"/>
    </source>
</evidence>
<keyword evidence="4" id="KW-1185">Reference proteome</keyword>
<proteinExistence type="predicted"/>
<keyword evidence="2" id="KW-0812">Transmembrane</keyword>
<dbReference type="AlphaFoldDB" id="A0A401WEQ6"/>